<dbReference type="InterPro" id="IPR002347">
    <property type="entry name" value="SDR_fam"/>
</dbReference>
<keyword evidence="3" id="KW-0560">Oxidoreductase</keyword>
<sequence length="286" mass="30427">MASRPKHVLITGGSRGIGLAIAQLFSKNAYRCTLISRSEENLKKALASLSPLSSSELQASPDNTEASKLSGTSSSPYQHGHIAGDISNGSNFWSLSPSCQFAARLPRPDTRNYPTHPSHIDVVVNCAGVTQAKLFSALDEGQIDSIIKTNLTSVMQGTKFLLRNGYLGGRTKEDADVPVIINVSSLLGLQGGYGAVAYAASKAGVLGFTRALATEYASHKVRVNAIVPGYVQTDMTKDLNASELQQRIPLNRFGKPDEIAHAALFLAENKYAHNCVLNLDGGLSAV</sequence>
<dbReference type="SUPFAM" id="SSF51735">
    <property type="entry name" value="NAD(P)-binding Rossmann-fold domains"/>
    <property type="match status" value="1"/>
</dbReference>
<comment type="caution">
    <text evidence="6">The sequence shown here is derived from an EMBL/GenBank/DDBJ whole genome shotgun (WGS) entry which is preliminary data.</text>
</comment>
<dbReference type="AlphaFoldDB" id="A0A4Q4LYP0"/>
<accession>A0A4Q4LYP0</accession>
<dbReference type="Proteomes" id="UP000292402">
    <property type="component" value="Unassembled WGS sequence"/>
</dbReference>
<dbReference type="InterPro" id="IPR020904">
    <property type="entry name" value="Sc_DH/Rdtase_CS"/>
</dbReference>
<dbReference type="Gene3D" id="3.40.50.720">
    <property type="entry name" value="NAD(P)-binding Rossmann-like Domain"/>
    <property type="match status" value="1"/>
</dbReference>
<dbReference type="PANTHER" id="PTHR42760">
    <property type="entry name" value="SHORT-CHAIN DEHYDROGENASES/REDUCTASES FAMILY MEMBER"/>
    <property type="match status" value="1"/>
</dbReference>
<evidence type="ECO:0000256" key="3">
    <source>
        <dbReference type="ARBA" id="ARBA00023002"/>
    </source>
</evidence>
<dbReference type="Pfam" id="PF00106">
    <property type="entry name" value="adh_short"/>
    <property type="match status" value="2"/>
</dbReference>
<proteinExistence type="inferred from homology"/>
<protein>
    <recommendedName>
        <fullName evidence="8">3-oxoacyl-reductase</fullName>
    </recommendedName>
</protein>
<dbReference type="PROSITE" id="PS00061">
    <property type="entry name" value="ADH_SHORT"/>
    <property type="match status" value="1"/>
</dbReference>
<dbReference type="PRINTS" id="PR00080">
    <property type="entry name" value="SDRFAMILY"/>
</dbReference>
<evidence type="ECO:0000256" key="4">
    <source>
        <dbReference type="RuleBase" id="RU000363"/>
    </source>
</evidence>
<evidence type="ECO:0000313" key="7">
    <source>
        <dbReference type="Proteomes" id="UP000292402"/>
    </source>
</evidence>
<dbReference type="EMBL" id="PDXA01000129">
    <property type="protein sequence ID" value="RYN20633.1"/>
    <property type="molecule type" value="Genomic_DNA"/>
</dbReference>
<dbReference type="GO" id="GO:0006633">
    <property type="term" value="P:fatty acid biosynthetic process"/>
    <property type="evidence" value="ECO:0007669"/>
    <property type="project" value="TreeGrafter"/>
</dbReference>
<dbReference type="InterPro" id="IPR036291">
    <property type="entry name" value="NAD(P)-bd_dom_sf"/>
</dbReference>
<evidence type="ECO:0000313" key="6">
    <source>
        <dbReference type="EMBL" id="RYN20633.1"/>
    </source>
</evidence>
<organism evidence="6 7">
    <name type="scientific">Alternaria tenuissima</name>
    <dbReference type="NCBI Taxonomy" id="119927"/>
    <lineage>
        <taxon>Eukaryota</taxon>
        <taxon>Fungi</taxon>
        <taxon>Dikarya</taxon>
        <taxon>Ascomycota</taxon>
        <taxon>Pezizomycotina</taxon>
        <taxon>Dothideomycetes</taxon>
        <taxon>Pleosporomycetidae</taxon>
        <taxon>Pleosporales</taxon>
        <taxon>Pleosporineae</taxon>
        <taxon>Pleosporaceae</taxon>
        <taxon>Alternaria</taxon>
        <taxon>Alternaria sect. Alternaria</taxon>
        <taxon>Alternaria alternata complex</taxon>
    </lineage>
</organism>
<evidence type="ECO:0008006" key="8">
    <source>
        <dbReference type="Google" id="ProtNLM"/>
    </source>
</evidence>
<dbReference type="PANTHER" id="PTHR42760:SF133">
    <property type="entry name" value="3-OXOACYL-[ACYL-CARRIER-PROTEIN] REDUCTASE"/>
    <property type="match status" value="1"/>
</dbReference>
<reference evidence="7" key="1">
    <citation type="journal article" date="2019" name="bioRxiv">
        <title>Genomics, evolutionary history and diagnostics of the Alternaria alternata species group including apple and Asian pear pathotypes.</title>
        <authorList>
            <person name="Armitage A.D."/>
            <person name="Cockerton H.M."/>
            <person name="Sreenivasaprasad S."/>
            <person name="Woodhall J.W."/>
            <person name="Lane C.R."/>
            <person name="Harrison R.J."/>
            <person name="Clarkson J.P."/>
        </authorList>
    </citation>
    <scope>NUCLEOTIDE SEQUENCE [LARGE SCALE GENOMIC DNA]</scope>
    <source>
        <strain evidence="7">FERA 1082</strain>
    </source>
</reference>
<name>A0A4Q4LYP0_9PLEO</name>
<keyword evidence="2" id="KW-0521">NADP</keyword>
<dbReference type="PRINTS" id="PR00081">
    <property type="entry name" value="GDHRDH"/>
</dbReference>
<evidence type="ECO:0000256" key="1">
    <source>
        <dbReference type="ARBA" id="ARBA00006484"/>
    </source>
</evidence>
<feature type="region of interest" description="Disordered" evidence="5">
    <location>
        <begin position="53"/>
        <end position="76"/>
    </location>
</feature>
<evidence type="ECO:0000256" key="5">
    <source>
        <dbReference type="SAM" id="MobiDB-lite"/>
    </source>
</evidence>
<feature type="compositionally biased region" description="Polar residues" evidence="5">
    <location>
        <begin position="62"/>
        <end position="76"/>
    </location>
</feature>
<gene>
    <name evidence="6" type="ORF">AA0114_g12963</name>
</gene>
<evidence type="ECO:0000256" key="2">
    <source>
        <dbReference type="ARBA" id="ARBA00022857"/>
    </source>
</evidence>
<comment type="similarity">
    <text evidence="1 4">Belongs to the short-chain dehydrogenases/reductases (SDR) family.</text>
</comment>
<dbReference type="GO" id="GO:0048038">
    <property type="term" value="F:quinone binding"/>
    <property type="evidence" value="ECO:0007669"/>
    <property type="project" value="TreeGrafter"/>
</dbReference>
<dbReference type="GO" id="GO:0016616">
    <property type="term" value="F:oxidoreductase activity, acting on the CH-OH group of donors, NAD or NADP as acceptor"/>
    <property type="evidence" value="ECO:0007669"/>
    <property type="project" value="TreeGrafter"/>
</dbReference>